<organism evidence="1 2">
    <name type="scientific">Aspergillus aculeatinus CBS 121060</name>
    <dbReference type="NCBI Taxonomy" id="1448322"/>
    <lineage>
        <taxon>Eukaryota</taxon>
        <taxon>Fungi</taxon>
        <taxon>Dikarya</taxon>
        <taxon>Ascomycota</taxon>
        <taxon>Pezizomycotina</taxon>
        <taxon>Eurotiomycetes</taxon>
        <taxon>Eurotiomycetidae</taxon>
        <taxon>Eurotiales</taxon>
        <taxon>Aspergillaceae</taxon>
        <taxon>Aspergillus</taxon>
        <taxon>Aspergillus subgen. Circumdati</taxon>
    </lineage>
</organism>
<keyword evidence="2" id="KW-1185">Reference proteome</keyword>
<accession>A0ACD1H8C4</accession>
<dbReference type="Proteomes" id="UP000249661">
    <property type="component" value="Unassembled WGS sequence"/>
</dbReference>
<protein>
    <submittedName>
        <fullName evidence="1">Uncharacterized protein</fullName>
    </submittedName>
</protein>
<evidence type="ECO:0000313" key="1">
    <source>
        <dbReference type="EMBL" id="RAH70010.1"/>
    </source>
</evidence>
<proteinExistence type="predicted"/>
<dbReference type="EMBL" id="KZ824957">
    <property type="protein sequence ID" value="RAH70010.1"/>
    <property type="molecule type" value="Genomic_DNA"/>
</dbReference>
<evidence type="ECO:0000313" key="2">
    <source>
        <dbReference type="Proteomes" id="UP000249661"/>
    </source>
</evidence>
<reference evidence="1" key="1">
    <citation type="submission" date="2018-02" db="EMBL/GenBank/DDBJ databases">
        <title>The genomes of Aspergillus section Nigri reveals drivers in fungal speciation.</title>
        <authorList>
            <consortium name="DOE Joint Genome Institute"/>
            <person name="Vesth T.C."/>
            <person name="Nybo J."/>
            <person name="Theobald S."/>
            <person name="Brandl J."/>
            <person name="Frisvad J.C."/>
            <person name="Nielsen K.F."/>
            <person name="Lyhne E.K."/>
            <person name="Kogle M.E."/>
            <person name="Kuo A."/>
            <person name="Riley R."/>
            <person name="Clum A."/>
            <person name="Nolan M."/>
            <person name="Lipzen A."/>
            <person name="Salamov A."/>
            <person name="Henrissat B."/>
            <person name="Wiebenga A."/>
            <person name="De vries R.P."/>
            <person name="Grigoriev I.V."/>
            <person name="Mortensen U.H."/>
            <person name="Andersen M.R."/>
            <person name="Baker S.E."/>
        </authorList>
    </citation>
    <scope>NUCLEOTIDE SEQUENCE</scope>
    <source>
        <strain evidence="1">CBS 121060</strain>
    </source>
</reference>
<name>A0ACD1H8C4_9EURO</name>
<sequence>MQFLIYLVNALLIPLVTATRQTNYNYTNPILPGWHSDPSCAFIAAWDETFFCTTSTFLAFPGIPIYASKDLIHWKLVSHALSRPSQAPFLLNATGQSEGIYASTLRFHQGTLYLTTALISSTAPNGSEFLVFTTTDPYADAAWSEPITITTTLTGYDPDLFWDAADNDRLYLTIAGYNHSATPLIFQSAVALPDWTATSWRYLWNGTENVWPEGPHLYRKDGWYYLLIAEGGTGTSHQVSIARSKRVTGPYEPCPANPILTNKNTPEYFQTVGHADLFQDPTGNWWGVALATRSGPAWEIYPMGRETVLYPAEWEEGAWPRLQPVRGTMRGPLPPSSRAVQGQGPFVDASERLSFAPGSPWPPTLQTWRPQPPAPDRSLFTISPPDHPHTLRLTPSWANLTGNASFTPGKDALSFLGRIQTSTLFEYAVTLHDFTPRIEAEEAGVSIFLTQAQHVDLGVVLLQDAHGQLAPHFRLRVEASGRPDLVAPDAVVSAVPVAWWGRGIVLRVRAPDDAGYVLSAALVGSPGSEIVLGRASAGVLSGGSGPFTGTLLGVYATANGGAGETPSYWSDWTYVPVAQEVDAGVFVDA</sequence>
<gene>
    <name evidence="1" type="ORF">BO66DRAFT_452004</name>
</gene>